<evidence type="ECO:0000256" key="1">
    <source>
        <dbReference type="ARBA" id="ARBA00005690"/>
    </source>
</evidence>
<keyword evidence="5" id="KW-0238">DNA-binding</keyword>
<evidence type="ECO:0000313" key="9">
    <source>
        <dbReference type="Proteomes" id="UP000245207"/>
    </source>
</evidence>
<dbReference type="GO" id="GO:0003677">
    <property type="term" value="F:DNA binding"/>
    <property type="evidence" value="ECO:0007669"/>
    <property type="project" value="UniProtKB-KW"/>
</dbReference>
<keyword evidence="2" id="KW-0479">Metal-binding</keyword>
<comment type="similarity">
    <text evidence="1">Belongs to the replication factor A protein 1 family.</text>
</comment>
<dbReference type="SUPFAM" id="SSF50249">
    <property type="entry name" value="Nucleic acid-binding proteins"/>
    <property type="match status" value="4"/>
</dbReference>
<dbReference type="CDD" id="cd04476">
    <property type="entry name" value="RPA1_DBD_C"/>
    <property type="match status" value="2"/>
</dbReference>
<dbReference type="AlphaFoldDB" id="A0A2U1LBQ5"/>
<dbReference type="EMBL" id="PKPP01010287">
    <property type="protein sequence ID" value="PWA46428.1"/>
    <property type="molecule type" value="Genomic_DNA"/>
</dbReference>
<feature type="compositionally biased region" description="Polar residues" evidence="6">
    <location>
        <begin position="1126"/>
        <end position="1153"/>
    </location>
</feature>
<name>A0A2U1LBQ5_ARTAN</name>
<proteinExistence type="inferred from homology"/>
<feature type="compositionally biased region" description="Polar residues" evidence="6">
    <location>
        <begin position="1191"/>
        <end position="1203"/>
    </location>
</feature>
<evidence type="ECO:0000259" key="7">
    <source>
        <dbReference type="Pfam" id="PF08646"/>
    </source>
</evidence>
<dbReference type="CDD" id="cd04481">
    <property type="entry name" value="RPA1_DBD_B_like"/>
    <property type="match status" value="1"/>
</dbReference>
<dbReference type="InterPro" id="IPR012340">
    <property type="entry name" value="NA-bd_OB-fold"/>
</dbReference>
<dbReference type="GO" id="GO:0008270">
    <property type="term" value="F:zinc ion binding"/>
    <property type="evidence" value="ECO:0007669"/>
    <property type="project" value="UniProtKB-KW"/>
</dbReference>
<keyword evidence="9" id="KW-1185">Reference proteome</keyword>
<evidence type="ECO:0000313" key="8">
    <source>
        <dbReference type="EMBL" id="PWA46428.1"/>
    </source>
</evidence>
<dbReference type="Gene3D" id="2.40.50.140">
    <property type="entry name" value="Nucleic acid-binding proteins"/>
    <property type="match status" value="5"/>
</dbReference>
<dbReference type="STRING" id="35608.A0A2U1LBQ5"/>
<reference evidence="8 9" key="1">
    <citation type="journal article" date="2018" name="Mol. Plant">
        <title>The genome of Artemisia annua provides insight into the evolution of Asteraceae family and artemisinin biosynthesis.</title>
        <authorList>
            <person name="Shen Q."/>
            <person name="Zhang L."/>
            <person name="Liao Z."/>
            <person name="Wang S."/>
            <person name="Yan T."/>
            <person name="Shi P."/>
            <person name="Liu M."/>
            <person name="Fu X."/>
            <person name="Pan Q."/>
            <person name="Wang Y."/>
            <person name="Lv Z."/>
            <person name="Lu X."/>
            <person name="Zhang F."/>
            <person name="Jiang W."/>
            <person name="Ma Y."/>
            <person name="Chen M."/>
            <person name="Hao X."/>
            <person name="Li L."/>
            <person name="Tang Y."/>
            <person name="Lv G."/>
            <person name="Zhou Y."/>
            <person name="Sun X."/>
            <person name="Brodelius P.E."/>
            <person name="Rose J.K.C."/>
            <person name="Tang K."/>
        </authorList>
    </citation>
    <scope>NUCLEOTIDE SEQUENCE [LARGE SCALE GENOMIC DNA]</scope>
    <source>
        <strain evidence="9">cv. Huhao1</strain>
        <tissue evidence="8">Leaf</tissue>
    </source>
</reference>
<evidence type="ECO:0000256" key="6">
    <source>
        <dbReference type="SAM" id="MobiDB-lite"/>
    </source>
</evidence>
<dbReference type="InterPro" id="IPR047192">
    <property type="entry name" value="Euk_RPA1_DBD_C"/>
</dbReference>
<evidence type="ECO:0000256" key="3">
    <source>
        <dbReference type="ARBA" id="ARBA00022771"/>
    </source>
</evidence>
<feature type="region of interest" description="Disordered" evidence="6">
    <location>
        <begin position="1124"/>
        <end position="1225"/>
    </location>
</feature>
<feature type="compositionally biased region" description="Basic and acidic residues" evidence="6">
    <location>
        <begin position="1211"/>
        <end position="1225"/>
    </location>
</feature>
<protein>
    <submittedName>
        <fullName evidence="8">Nucleic acid-binding, OB-fold protein</fullName>
    </submittedName>
</protein>
<dbReference type="Proteomes" id="UP000245207">
    <property type="component" value="Unassembled WGS sequence"/>
</dbReference>
<sequence length="1225" mass="138923">MVAHPFGDLEPGQVGGSPQCIDSTGCSNTPLYPEVFRQKQLHETVNNLQKTNLEYRKCSATDGSTDVQPLASVIEYPNHFTVTNNQRKRKYGSYSSAAVTKGQQTKANSSNAVGSSMYDSYNCANSFVRNDIDGNVLKEHTGNCQPNNTVSHSLKDEQEDLYYDVKGKGVAQEGKTDTTNTCAGNELKMPCSITNRAANTATESGRKGRRKQQDKRVTHLRETMMPSIPSCQYQHMNSGESTSSCYKRKSRRANKYTANDQSTSCSTGDCCWRCEYCNAAFWYGERLKGAPKNKVRYSRCCKGGQILDEHNELVQIFRTARDKCREGNVPEFKVQLYNVVGAQQYDLPATGTLGAIVFESGPDTRTDYDVIVEYRDRGPHRINKLHSSYMSLQFPLLFVYGQPGYNTDLTLRETDPKKKRKKLSMNAYYTYQLHERFDEMTEAFIKDLKPKDKDKILEAKIYRAWKHRDPPNTTDKGFRAILLDKQGHAIQANMKKEDIDHFTNIVIPGKTYRISGFTCTDTDNWQQTLANPTSLSFTRFFTSFDPIEDIGFPNHYFDFISYNELPSRIVDPKDRSKTRYPILTDYIGCYVSSGNNEKLGNPNRNQTQARKIEIQNLNRNSIELTLWGDLAGQFDKDRIDALEKPVIMAVTSCRVSRYNNNLQLSSTPATYFYINPKIPKLEQYQAEYRQLYNLRPPLQIIRRPFADKEKEKMRNRFPLAILLQENPKTHSGVRFTCDGIITSINTTREWYYVSCNTCSNKLDADEGIYKCSTHGSMPSPTYRYNFKVYVTDGSETIMLTCFTPKADDIIGIDCASLVNSLNNPDPKEFPQKITNIIGQKHVFQFHFNISATQGQTNFILNEVLDKANPPLQLESKATGSVPPNTSNEITEHISTSVIMAVTSCRVSRYNNNLQLSSTPATYFYINPKIPELEQYQAEYRQLYNLRPPLQIIRRPFADKEKEKMRNRFPLAILLQENPKTHSGVRFTCDGIITSINTTREWYYVSCNTCSNKLDADEGIYKCSTHGPMPSPTYRYNFKVYVTDDSETIMLTCFTPKADDIIGIDCTSLVNSLNNPDPKEFPQKITNIIGQKHVFQFHFNISATQGQTNFILNEVLDKANPPLQLESKATGSVPPNTSNEITEHISTSGSTSSRALVPVKIEQETGQQQEPEEKHKGTTFDSTPPPTPAASKITSKEQAPSASETKGAKRTLFHDKPDDQKKTKKE</sequence>
<gene>
    <name evidence="8" type="ORF">CTI12_AA508980</name>
</gene>
<dbReference type="OrthoDB" id="687381at2759"/>
<keyword evidence="3" id="KW-0863">Zinc-finger</keyword>
<feature type="region of interest" description="Disordered" evidence="6">
    <location>
        <begin position="196"/>
        <end position="217"/>
    </location>
</feature>
<feature type="domain" description="Replication factor A C-terminal" evidence="7">
    <location>
        <begin position="735"/>
        <end position="848"/>
    </location>
</feature>
<dbReference type="PANTHER" id="PTHR47165">
    <property type="entry name" value="OS03G0429900 PROTEIN"/>
    <property type="match status" value="1"/>
</dbReference>
<dbReference type="Pfam" id="PF08646">
    <property type="entry name" value="Rep_fac-A_C"/>
    <property type="match status" value="2"/>
</dbReference>
<comment type="caution">
    <text evidence="8">The sequence shown here is derived from an EMBL/GenBank/DDBJ whole genome shotgun (WGS) entry which is preliminary data.</text>
</comment>
<evidence type="ECO:0000256" key="5">
    <source>
        <dbReference type="ARBA" id="ARBA00023125"/>
    </source>
</evidence>
<dbReference type="InterPro" id="IPR013955">
    <property type="entry name" value="Rep_factor-A_C"/>
</dbReference>
<feature type="domain" description="Replication factor A C-terminal" evidence="7">
    <location>
        <begin position="986"/>
        <end position="1099"/>
    </location>
</feature>
<dbReference type="PANTHER" id="PTHR47165:SF4">
    <property type="entry name" value="OS03G0429900 PROTEIN"/>
    <property type="match status" value="1"/>
</dbReference>
<organism evidence="8 9">
    <name type="scientific">Artemisia annua</name>
    <name type="common">Sweet wormwood</name>
    <dbReference type="NCBI Taxonomy" id="35608"/>
    <lineage>
        <taxon>Eukaryota</taxon>
        <taxon>Viridiplantae</taxon>
        <taxon>Streptophyta</taxon>
        <taxon>Embryophyta</taxon>
        <taxon>Tracheophyta</taxon>
        <taxon>Spermatophyta</taxon>
        <taxon>Magnoliopsida</taxon>
        <taxon>eudicotyledons</taxon>
        <taxon>Gunneridae</taxon>
        <taxon>Pentapetalae</taxon>
        <taxon>asterids</taxon>
        <taxon>campanulids</taxon>
        <taxon>Asterales</taxon>
        <taxon>Asteraceae</taxon>
        <taxon>Asteroideae</taxon>
        <taxon>Anthemideae</taxon>
        <taxon>Artemisiinae</taxon>
        <taxon>Artemisia</taxon>
    </lineage>
</organism>
<accession>A0A2U1LBQ5</accession>
<evidence type="ECO:0000256" key="4">
    <source>
        <dbReference type="ARBA" id="ARBA00022833"/>
    </source>
</evidence>
<evidence type="ECO:0000256" key="2">
    <source>
        <dbReference type="ARBA" id="ARBA00022723"/>
    </source>
</evidence>
<keyword evidence="4" id="KW-0862">Zinc</keyword>